<evidence type="ECO:0000256" key="4">
    <source>
        <dbReference type="PROSITE-ProRule" id="PRU00510"/>
    </source>
</evidence>
<dbReference type="PROSITE" id="PS01102">
    <property type="entry name" value="ZF_DKSA_1"/>
    <property type="match status" value="1"/>
</dbReference>
<accession>A0A9X2CAE1</accession>
<name>A0A9X2CAE1_9GAMM</name>
<feature type="domain" description="Zinc finger DksA/TraR C4-type" evidence="5">
    <location>
        <begin position="76"/>
        <end position="109"/>
    </location>
</feature>
<evidence type="ECO:0000256" key="3">
    <source>
        <dbReference type="ARBA" id="ARBA00022833"/>
    </source>
</evidence>
<keyword evidence="3" id="KW-0862">Zinc</keyword>
<dbReference type="AlphaFoldDB" id="A0A9X2CAE1"/>
<proteinExistence type="predicted"/>
<keyword evidence="2" id="KW-0863">Zinc-finger</keyword>
<sequence length="121" mass="14122">MHNYLDIQQKLQLLELKLRRELLLIIKDVSPDSAELAQTATLEDIIDYMPKVKLANTELFTQLMKLDAALCQLDLGLYGLCSDCEMDIEISRLIEDPTEQRCASCQRKYMREHRLELRLSH</sequence>
<comment type="caution">
    <text evidence="6">The sequence shown here is derived from an EMBL/GenBank/DDBJ whole genome shotgun (WGS) entry which is preliminary data.</text>
</comment>
<dbReference type="Proteomes" id="UP001139408">
    <property type="component" value="Unassembled WGS sequence"/>
</dbReference>
<keyword evidence="1" id="KW-0479">Metal-binding</keyword>
<dbReference type="InterPro" id="IPR020458">
    <property type="entry name" value="Znf_DskA_TraR_CS"/>
</dbReference>
<keyword evidence="7" id="KW-1185">Reference proteome</keyword>
<evidence type="ECO:0000256" key="2">
    <source>
        <dbReference type="ARBA" id="ARBA00022771"/>
    </source>
</evidence>
<evidence type="ECO:0000313" key="7">
    <source>
        <dbReference type="Proteomes" id="UP001139408"/>
    </source>
</evidence>
<gene>
    <name evidence="6" type="ORF">L2749_06470</name>
</gene>
<dbReference type="EMBL" id="JAKILJ010000011">
    <property type="protein sequence ID" value="MCL1104904.1"/>
    <property type="molecule type" value="Genomic_DNA"/>
</dbReference>
<dbReference type="PROSITE" id="PS51128">
    <property type="entry name" value="ZF_DKSA_2"/>
    <property type="match status" value="1"/>
</dbReference>
<dbReference type="GO" id="GO:0008270">
    <property type="term" value="F:zinc ion binding"/>
    <property type="evidence" value="ECO:0007669"/>
    <property type="project" value="UniProtKB-KW"/>
</dbReference>
<dbReference type="SUPFAM" id="SSF57716">
    <property type="entry name" value="Glucocorticoid receptor-like (DNA-binding domain)"/>
    <property type="match status" value="1"/>
</dbReference>
<dbReference type="Gene3D" id="1.20.120.910">
    <property type="entry name" value="DksA, coiled-coil domain"/>
    <property type="match status" value="1"/>
</dbReference>
<organism evidence="6 7">
    <name type="scientific">Shewanella algicola</name>
    <dbReference type="NCBI Taxonomy" id="640633"/>
    <lineage>
        <taxon>Bacteria</taxon>
        <taxon>Pseudomonadati</taxon>
        <taxon>Pseudomonadota</taxon>
        <taxon>Gammaproteobacteria</taxon>
        <taxon>Alteromonadales</taxon>
        <taxon>Shewanellaceae</taxon>
        <taxon>Shewanella</taxon>
    </lineage>
</organism>
<feature type="zinc finger region" description="dksA C4-type" evidence="4">
    <location>
        <begin position="81"/>
        <end position="105"/>
    </location>
</feature>
<evidence type="ECO:0000313" key="6">
    <source>
        <dbReference type="EMBL" id="MCL1104904.1"/>
    </source>
</evidence>
<protein>
    <submittedName>
        <fullName evidence="6">TraR/DksA C4-type zinc finger protein</fullName>
    </submittedName>
</protein>
<reference evidence="6" key="1">
    <citation type="submission" date="2022-01" db="EMBL/GenBank/DDBJ databases">
        <title>Whole genome-based taxonomy of the Shewanellaceae.</title>
        <authorList>
            <person name="Martin-Rodriguez A.J."/>
        </authorList>
    </citation>
    <scope>NUCLEOTIDE SEQUENCE</scope>
    <source>
        <strain evidence="6">DSM 23803</strain>
    </source>
</reference>
<evidence type="ECO:0000259" key="5">
    <source>
        <dbReference type="Pfam" id="PF01258"/>
    </source>
</evidence>
<evidence type="ECO:0000256" key="1">
    <source>
        <dbReference type="ARBA" id="ARBA00022723"/>
    </source>
</evidence>
<dbReference type="InterPro" id="IPR000962">
    <property type="entry name" value="Znf_DskA_TraR"/>
</dbReference>
<dbReference type="Pfam" id="PF01258">
    <property type="entry name" value="zf-dskA_traR"/>
    <property type="match status" value="1"/>
</dbReference>
<dbReference type="RefSeq" id="WP_229779946.1">
    <property type="nucleotide sequence ID" value="NZ_BMQI01000011.1"/>
</dbReference>